<dbReference type="PROSITE" id="PS50883">
    <property type="entry name" value="EAL"/>
    <property type="match status" value="1"/>
</dbReference>
<feature type="transmembrane region" description="Helical" evidence="1">
    <location>
        <begin position="228"/>
        <end position="246"/>
    </location>
</feature>
<dbReference type="InterPro" id="IPR000014">
    <property type="entry name" value="PAS"/>
</dbReference>
<dbReference type="Pfam" id="PF00563">
    <property type="entry name" value="EAL"/>
    <property type="match status" value="1"/>
</dbReference>
<feature type="transmembrane region" description="Helical" evidence="1">
    <location>
        <begin position="136"/>
        <end position="157"/>
    </location>
</feature>
<dbReference type="CDD" id="cd00130">
    <property type="entry name" value="PAS"/>
    <property type="match status" value="2"/>
</dbReference>
<dbReference type="InterPro" id="IPR001610">
    <property type="entry name" value="PAC"/>
</dbReference>
<dbReference type="SUPFAM" id="SSF141868">
    <property type="entry name" value="EAL domain-like"/>
    <property type="match status" value="1"/>
</dbReference>
<evidence type="ECO:0008006" key="8">
    <source>
        <dbReference type="Google" id="ProtNLM"/>
    </source>
</evidence>
<dbReference type="InterPro" id="IPR013656">
    <property type="entry name" value="PAS_4"/>
</dbReference>
<dbReference type="InterPro" id="IPR052155">
    <property type="entry name" value="Biofilm_reg_signaling"/>
</dbReference>
<dbReference type="SUPFAM" id="SSF55785">
    <property type="entry name" value="PYP-like sensor domain (PAS domain)"/>
    <property type="match status" value="2"/>
</dbReference>
<protein>
    <recommendedName>
        <fullName evidence="8">Diguanylate cyclase/phosphodiesterase with PAS/PAC sensor(S)</fullName>
    </recommendedName>
</protein>
<evidence type="ECO:0000256" key="1">
    <source>
        <dbReference type="SAM" id="Phobius"/>
    </source>
</evidence>
<dbReference type="PANTHER" id="PTHR44757:SF2">
    <property type="entry name" value="BIOFILM ARCHITECTURE MAINTENANCE PROTEIN MBAA"/>
    <property type="match status" value="1"/>
</dbReference>
<dbReference type="Pfam" id="PF08448">
    <property type="entry name" value="PAS_4"/>
    <property type="match status" value="1"/>
</dbReference>
<proteinExistence type="predicted"/>
<evidence type="ECO:0000313" key="6">
    <source>
        <dbReference type="EMBL" id="OQW89147.1"/>
    </source>
</evidence>
<dbReference type="AlphaFoldDB" id="A0A1W9KWW3"/>
<keyword evidence="1" id="KW-0812">Transmembrane</keyword>
<evidence type="ECO:0000259" key="4">
    <source>
        <dbReference type="PROSITE" id="PS50883"/>
    </source>
</evidence>
<dbReference type="InterPro" id="IPR035965">
    <property type="entry name" value="PAS-like_dom_sf"/>
</dbReference>
<comment type="caution">
    <text evidence="6">The sequence shown here is derived from an EMBL/GenBank/DDBJ whole genome shotgun (WGS) entry which is preliminary data.</text>
</comment>
<dbReference type="Pfam" id="PF13426">
    <property type="entry name" value="PAS_9"/>
    <property type="match status" value="1"/>
</dbReference>
<dbReference type="NCBIfam" id="TIGR00254">
    <property type="entry name" value="GGDEF"/>
    <property type="match status" value="1"/>
</dbReference>
<dbReference type="InterPro" id="IPR043128">
    <property type="entry name" value="Rev_trsase/Diguanyl_cyclase"/>
</dbReference>
<dbReference type="SMART" id="SM00091">
    <property type="entry name" value="PAS"/>
    <property type="match status" value="2"/>
</dbReference>
<dbReference type="Proteomes" id="UP000192505">
    <property type="component" value="Unassembled WGS sequence"/>
</dbReference>
<feature type="domain" description="EAL" evidence="4">
    <location>
        <begin position="768"/>
        <end position="1022"/>
    </location>
</feature>
<dbReference type="InterPro" id="IPR000160">
    <property type="entry name" value="GGDEF_dom"/>
</dbReference>
<feature type="transmembrane region" description="Helical" evidence="1">
    <location>
        <begin position="107"/>
        <end position="124"/>
    </location>
</feature>
<dbReference type="SUPFAM" id="SSF55073">
    <property type="entry name" value="Nucleotide cyclase"/>
    <property type="match status" value="1"/>
</dbReference>
<dbReference type="CDD" id="cd01949">
    <property type="entry name" value="GGDEF"/>
    <property type="match status" value="1"/>
</dbReference>
<feature type="transmembrane region" description="Helical" evidence="1">
    <location>
        <begin position="163"/>
        <end position="190"/>
    </location>
</feature>
<evidence type="ECO:0000259" key="3">
    <source>
        <dbReference type="PROSITE" id="PS50113"/>
    </source>
</evidence>
<dbReference type="PROSITE" id="PS50112">
    <property type="entry name" value="PAS"/>
    <property type="match status" value="2"/>
</dbReference>
<feature type="domain" description="PAC" evidence="3">
    <location>
        <begin position="535"/>
        <end position="587"/>
    </location>
</feature>
<evidence type="ECO:0000313" key="7">
    <source>
        <dbReference type="Proteomes" id="UP000192505"/>
    </source>
</evidence>
<name>A0A1W9KWW3_9BURK</name>
<dbReference type="NCBIfam" id="TIGR00229">
    <property type="entry name" value="sensory_box"/>
    <property type="match status" value="2"/>
</dbReference>
<feature type="transmembrane region" description="Helical" evidence="1">
    <location>
        <begin position="197"/>
        <end position="216"/>
    </location>
</feature>
<feature type="domain" description="GGDEF" evidence="5">
    <location>
        <begin position="619"/>
        <end position="759"/>
    </location>
</feature>
<dbReference type="InterPro" id="IPR000700">
    <property type="entry name" value="PAS-assoc_C"/>
</dbReference>
<dbReference type="Pfam" id="PF00990">
    <property type="entry name" value="GGDEF"/>
    <property type="match status" value="1"/>
</dbReference>
<gene>
    <name evidence="6" type="ORF">BWK72_04085</name>
</gene>
<sequence length="1029" mass="112523">MRSQEPDNPTTITLALALGVFGIGLGVLGIRLASDITWIRFFDNLHWTSGTTAAAVMVWLGYRRSTAADARRLFWGMVGFAAYAVGQILWDIQSAVGYSAFPAPSDLFYLMLGPLVTTGLLLEVRQRSRESDADSAWLDSLLLTVAMVSLILVLYLPKRGDTALLPLLIMVAYPATLFAAASTAVVMVLTLRLRLRLGGALFVLGLIGTALSWMYWNYLALDGIAMNGTWSNVTFSLGIILTGFGLSRWRMARSQSAGFDRLCAGVLRLLPIVAVILAALALVFSETRVGLPAVVRNLTQVGAALVILLAMVRQTALLRDRDQLLVTRQALRASQEQLTRERGLLRSLIGNIPDLVWLKDQNGVFLNANPQFMKIYNFTESSLLGKSDFDLLEASRAQVFHDQDQHAIAANAAVRFEEWLPSVDGQTRFFETIKTPVRDETGKLIGVLGVSRDITERQLAEQQLRIAAIAFQSQEAITVTDSRAIILDVNRSFTSMTGYTAEEAIGQNPQLLASGRHDAAFYADMWQAVTTLGAWDGEVWNRRKNGDIYPVHLTITAVRDARGQVTHYVGASTDITRSKAAEDEIKNLAFFDTLTQLPNRRLLLDRLGHALSASQRSGQSGAVLFLDLDSFKSLNDTLGHDVGDLLLQQVAQRLSACVRASDTVARLGGDEFVVLLEGLSGQELDFASQVEVTAHKMLLALSAPYQLGTRSCHSSSSIGITLFGKSQPGVGVDDLLKQADIAMYQAKSAGRNTLRFFDQQMQEVISNRVALLNDLRSALEQQQFALHYQVQVDQAGHALGAEALLRWQHPQHGWVSPAEFIGLAEESGLILPLGQWVLEAGCAQLAAWQLQSHSRGLTLSLNISAKQFRQKDFVNQVSAAFQRHGAPPQLLNLELTESLLLADLTDAVVTMNALQALGIHFELDDFGTGYSSLQYLKKLPLRKLKIDRSFVKDLCTDASDQAIVSTIMAVAASLELGVIAEGVETAGQRQLLLDKGCTQFQGYLFGRPMPADELDALLRQAGATVVIQG</sequence>
<dbReference type="Gene3D" id="3.30.70.270">
    <property type="match status" value="1"/>
</dbReference>
<feature type="transmembrane region" description="Helical" evidence="1">
    <location>
        <begin position="266"/>
        <end position="284"/>
    </location>
</feature>
<dbReference type="SMART" id="SM00267">
    <property type="entry name" value="GGDEF"/>
    <property type="match status" value="1"/>
</dbReference>
<dbReference type="EMBL" id="MTEI01000002">
    <property type="protein sequence ID" value="OQW89147.1"/>
    <property type="molecule type" value="Genomic_DNA"/>
</dbReference>
<dbReference type="PANTHER" id="PTHR44757">
    <property type="entry name" value="DIGUANYLATE CYCLASE DGCP"/>
    <property type="match status" value="1"/>
</dbReference>
<evidence type="ECO:0000259" key="2">
    <source>
        <dbReference type="PROSITE" id="PS50112"/>
    </source>
</evidence>
<dbReference type="Gene3D" id="3.20.20.450">
    <property type="entry name" value="EAL domain"/>
    <property type="match status" value="1"/>
</dbReference>
<dbReference type="Gene3D" id="3.30.450.20">
    <property type="entry name" value="PAS domain"/>
    <property type="match status" value="2"/>
</dbReference>
<dbReference type="PROSITE" id="PS50113">
    <property type="entry name" value="PAC"/>
    <property type="match status" value="2"/>
</dbReference>
<feature type="transmembrane region" description="Helical" evidence="1">
    <location>
        <begin position="12"/>
        <end position="33"/>
    </location>
</feature>
<dbReference type="InterPro" id="IPR001633">
    <property type="entry name" value="EAL_dom"/>
</dbReference>
<accession>A0A1W9KWW3</accession>
<feature type="transmembrane region" description="Helical" evidence="1">
    <location>
        <begin position="45"/>
        <end position="62"/>
    </location>
</feature>
<reference evidence="6 7" key="1">
    <citation type="submission" date="2017-01" db="EMBL/GenBank/DDBJ databases">
        <title>Novel large sulfur bacteria in the metagenomes of groundwater-fed chemosynthetic microbial mats in the Lake Huron basin.</title>
        <authorList>
            <person name="Sharrar A.M."/>
            <person name="Flood B.E."/>
            <person name="Bailey J.V."/>
            <person name="Jones D.S."/>
            <person name="Biddanda B."/>
            <person name="Ruberg S.A."/>
            <person name="Marcus D.N."/>
            <person name="Dick G.J."/>
        </authorList>
    </citation>
    <scope>NUCLEOTIDE SEQUENCE [LARGE SCALE GENOMIC DNA]</scope>
    <source>
        <strain evidence="6">A7</strain>
    </source>
</reference>
<dbReference type="InterPro" id="IPR035919">
    <property type="entry name" value="EAL_sf"/>
</dbReference>
<dbReference type="InterPro" id="IPR029787">
    <property type="entry name" value="Nucleotide_cyclase"/>
</dbReference>
<dbReference type="SMART" id="SM00052">
    <property type="entry name" value="EAL"/>
    <property type="match status" value="1"/>
</dbReference>
<dbReference type="FunFam" id="3.20.20.450:FF:000001">
    <property type="entry name" value="Cyclic di-GMP phosphodiesterase yahA"/>
    <property type="match status" value="1"/>
</dbReference>
<feature type="transmembrane region" description="Helical" evidence="1">
    <location>
        <begin position="74"/>
        <end position="101"/>
    </location>
</feature>
<dbReference type="PROSITE" id="PS50887">
    <property type="entry name" value="GGDEF"/>
    <property type="match status" value="1"/>
</dbReference>
<feature type="domain" description="PAS" evidence="2">
    <location>
        <begin position="462"/>
        <end position="508"/>
    </location>
</feature>
<keyword evidence="1" id="KW-0472">Membrane</keyword>
<feature type="domain" description="PAC" evidence="3">
    <location>
        <begin position="414"/>
        <end position="466"/>
    </location>
</feature>
<evidence type="ECO:0000259" key="5">
    <source>
        <dbReference type="PROSITE" id="PS50887"/>
    </source>
</evidence>
<dbReference type="SMART" id="SM00086">
    <property type="entry name" value="PAC"/>
    <property type="match status" value="2"/>
</dbReference>
<keyword evidence="1" id="KW-1133">Transmembrane helix</keyword>
<feature type="domain" description="PAS" evidence="2">
    <location>
        <begin position="341"/>
        <end position="411"/>
    </location>
</feature>
<dbReference type="CDD" id="cd01948">
    <property type="entry name" value="EAL"/>
    <property type="match status" value="1"/>
</dbReference>
<organism evidence="6 7">
    <name type="scientific">Rhodoferax ferrireducens</name>
    <dbReference type="NCBI Taxonomy" id="192843"/>
    <lineage>
        <taxon>Bacteria</taxon>
        <taxon>Pseudomonadati</taxon>
        <taxon>Pseudomonadota</taxon>
        <taxon>Betaproteobacteria</taxon>
        <taxon>Burkholderiales</taxon>
        <taxon>Comamonadaceae</taxon>
        <taxon>Rhodoferax</taxon>
    </lineage>
</organism>